<dbReference type="GO" id="GO:0016787">
    <property type="term" value="F:hydrolase activity"/>
    <property type="evidence" value="ECO:0007669"/>
    <property type="project" value="UniProtKB-KW"/>
</dbReference>
<dbReference type="InterPro" id="IPR052021">
    <property type="entry name" value="Type-I_RS_S_subunit"/>
</dbReference>
<dbReference type="GO" id="GO:0004519">
    <property type="term" value="F:endonuclease activity"/>
    <property type="evidence" value="ECO:0007669"/>
    <property type="project" value="UniProtKB-KW"/>
</dbReference>
<protein>
    <submittedName>
        <fullName evidence="5">Restriction endonuclease subunit S</fullName>
        <ecNumber evidence="5">3.1.21.-</ecNumber>
    </submittedName>
</protein>
<dbReference type="Gene3D" id="1.10.287.1120">
    <property type="entry name" value="Bipartite methylase S protein"/>
    <property type="match status" value="1"/>
</dbReference>
<keyword evidence="6" id="KW-1185">Reference proteome</keyword>
<evidence type="ECO:0000313" key="5">
    <source>
        <dbReference type="EMBL" id="MBP1466460.1"/>
    </source>
</evidence>
<evidence type="ECO:0000256" key="1">
    <source>
        <dbReference type="ARBA" id="ARBA00010923"/>
    </source>
</evidence>
<dbReference type="RefSeq" id="WP_135478451.1">
    <property type="nucleotide sequence ID" value="NZ_SIJK02000019.1"/>
</dbReference>
<dbReference type="SUPFAM" id="SSF116734">
    <property type="entry name" value="DNA methylase specificity domain"/>
    <property type="match status" value="2"/>
</dbReference>
<sequence>MSNDSDTNDMTYEPTRGLTPRLRFAEFHGDWEYQKLNDIAFIITEKAGSSKYTLMSITTGVGLVSQMEKFGREIAGEQYKNYFVIREHDFAYNKSATKEYPEGFIAMYSGEEAAAVPNSIFTCFRVRAGKVIPQYLSYLFLGNLHGRWLRNFITVGARAHGSLNVDNADLLSLQVPMPQGGRSLEEQQRIADCLASLDELIAAQSQKHDALKAHKSGLLQQLFPAEGETTPRLRFAEFRDAGEWEVKPLGEVATFYNGRAYKQEELLEQGKYKVLRVGNFFTNNSWYYSDLELDETKYCEKGDLLYAWSASFGPRIWHGEKVIYHYHIWKVVMKDNISRDFLSTVLSYQTEKIKSQSANGLGLLHITKGTIEGWKCSFPSLPEQQRIAAFLTSLDDLIAAQTQKLDALKVHKKGMLQQLFPSIDEEQG</sequence>
<gene>
    <name evidence="5" type="ORF">EYB53_012165</name>
</gene>
<dbReference type="PANTHER" id="PTHR30408">
    <property type="entry name" value="TYPE-1 RESTRICTION ENZYME ECOKI SPECIFICITY PROTEIN"/>
    <property type="match status" value="1"/>
</dbReference>
<proteinExistence type="inferred from homology"/>
<reference evidence="5 6" key="1">
    <citation type="submission" date="2021-03" db="EMBL/GenBank/DDBJ databases">
        <authorList>
            <person name="Grouzdev D.S."/>
        </authorList>
    </citation>
    <scope>NUCLEOTIDE SEQUENCE [LARGE SCALE GENOMIC DNA]</scope>
    <source>
        <strain evidence="5 6">M50-1</strain>
    </source>
</reference>
<dbReference type="Proteomes" id="UP001193081">
    <property type="component" value="Unassembled WGS sequence"/>
</dbReference>
<evidence type="ECO:0000256" key="2">
    <source>
        <dbReference type="ARBA" id="ARBA00022747"/>
    </source>
</evidence>
<accession>A0ABS4DAK0</accession>
<comment type="caution">
    <text evidence="5">The sequence shown here is derived from an EMBL/GenBank/DDBJ whole genome shotgun (WGS) entry which is preliminary data.</text>
</comment>
<evidence type="ECO:0000256" key="3">
    <source>
        <dbReference type="ARBA" id="ARBA00023125"/>
    </source>
</evidence>
<dbReference type="InterPro" id="IPR044946">
    <property type="entry name" value="Restrct_endonuc_typeI_TRD_sf"/>
</dbReference>
<keyword evidence="3" id="KW-0238">DNA-binding</keyword>
<dbReference type="PANTHER" id="PTHR30408:SF12">
    <property type="entry name" value="TYPE I RESTRICTION ENZYME MJAVIII SPECIFICITY SUBUNIT"/>
    <property type="match status" value="1"/>
</dbReference>
<dbReference type="Gene3D" id="3.90.220.20">
    <property type="entry name" value="DNA methylase specificity domains"/>
    <property type="match status" value="2"/>
</dbReference>
<name>A0ABS4DAK0_9CHLR</name>
<comment type="similarity">
    <text evidence="1">Belongs to the type-I restriction system S methylase family.</text>
</comment>
<keyword evidence="5" id="KW-0540">Nuclease</keyword>
<feature type="domain" description="Type I restriction modification DNA specificity" evidence="4">
    <location>
        <begin position="30"/>
        <end position="212"/>
    </location>
</feature>
<keyword evidence="5" id="KW-0255">Endonuclease</keyword>
<evidence type="ECO:0000313" key="6">
    <source>
        <dbReference type="Proteomes" id="UP001193081"/>
    </source>
</evidence>
<dbReference type="EMBL" id="SIJK02000019">
    <property type="protein sequence ID" value="MBP1466460.1"/>
    <property type="molecule type" value="Genomic_DNA"/>
</dbReference>
<dbReference type="EC" id="3.1.21.-" evidence="5"/>
<feature type="domain" description="Type I restriction modification DNA specificity" evidence="4">
    <location>
        <begin position="243"/>
        <end position="409"/>
    </location>
</feature>
<evidence type="ECO:0000259" key="4">
    <source>
        <dbReference type="Pfam" id="PF01420"/>
    </source>
</evidence>
<organism evidence="5 6">
    <name type="scientific">Candidatus Chloroploca mongolica</name>
    <dbReference type="NCBI Taxonomy" id="2528176"/>
    <lineage>
        <taxon>Bacteria</taxon>
        <taxon>Bacillati</taxon>
        <taxon>Chloroflexota</taxon>
        <taxon>Chloroflexia</taxon>
        <taxon>Chloroflexales</taxon>
        <taxon>Chloroflexineae</taxon>
        <taxon>Oscillochloridaceae</taxon>
        <taxon>Candidatus Chloroploca</taxon>
    </lineage>
</organism>
<dbReference type="Pfam" id="PF01420">
    <property type="entry name" value="Methylase_S"/>
    <property type="match status" value="2"/>
</dbReference>
<keyword evidence="5" id="KW-0378">Hydrolase</keyword>
<dbReference type="CDD" id="cd17254">
    <property type="entry name" value="RMtype1_S_FclI-TRD1-CR1_like"/>
    <property type="match status" value="1"/>
</dbReference>
<dbReference type="InterPro" id="IPR000055">
    <property type="entry name" value="Restrct_endonuc_typeI_TRD"/>
</dbReference>
<keyword evidence="2" id="KW-0680">Restriction system</keyword>